<evidence type="ECO:0000256" key="3">
    <source>
        <dbReference type="ARBA" id="ARBA00012098"/>
    </source>
</evidence>
<keyword evidence="5 6" id="KW-0413">Isomerase</keyword>
<dbReference type="Pfam" id="PF00908">
    <property type="entry name" value="dTDP_sugar_isom"/>
    <property type="match status" value="1"/>
</dbReference>
<evidence type="ECO:0000313" key="6">
    <source>
        <dbReference type="EMBL" id="MFD1912942.1"/>
    </source>
</evidence>
<comment type="subunit">
    <text evidence="5">Homodimer.</text>
</comment>
<dbReference type="CDD" id="cd00438">
    <property type="entry name" value="cupin_RmlC"/>
    <property type="match status" value="1"/>
</dbReference>
<dbReference type="Gene3D" id="2.60.120.10">
    <property type="entry name" value="Jelly Rolls"/>
    <property type="match status" value="1"/>
</dbReference>
<accession>A0ABW4S7F4</accession>
<dbReference type="InterPro" id="IPR014710">
    <property type="entry name" value="RmlC-like_jellyroll"/>
</dbReference>
<reference evidence="7" key="1">
    <citation type="journal article" date="2019" name="Int. J. Syst. Evol. Microbiol.">
        <title>The Global Catalogue of Microorganisms (GCM) 10K type strain sequencing project: providing services to taxonomists for standard genome sequencing and annotation.</title>
        <authorList>
            <consortium name="The Broad Institute Genomics Platform"/>
            <consortium name="The Broad Institute Genome Sequencing Center for Infectious Disease"/>
            <person name="Wu L."/>
            <person name="Ma J."/>
        </authorList>
    </citation>
    <scope>NUCLEOTIDE SEQUENCE [LARGE SCALE GENOMIC DNA]</scope>
    <source>
        <strain evidence="7">CGMCC 4.7242</strain>
    </source>
</reference>
<evidence type="ECO:0000256" key="2">
    <source>
        <dbReference type="ARBA" id="ARBA00001997"/>
    </source>
</evidence>
<dbReference type="RefSeq" id="WP_390261958.1">
    <property type="nucleotide sequence ID" value="NZ_JBHUGH010000009.1"/>
</dbReference>
<dbReference type="SUPFAM" id="SSF51182">
    <property type="entry name" value="RmlC-like cupins"/>
    <property type="match status" value="1"/>
</dbReference>
<comment type="pathway">
    <text evidence="5">Carbohydrate biosynthesis; dTDP-L-rhamnose biosynthesis.</text>
</comment>
<dbReference type="PANTHER" id="PTHR21047">
    <property type="entry name" value="DTDP-6-DEOXY-D-GLUCOSE-3,5 EPIMERASE"/>
    <property type="match status" value="1"/>
</dbReference>
<dbReference type="GO" id="GO:0008830">
    <property type="term" value="F:dTDP-4-dehydrorhamnose 3,5-epimerase activity"/>
    <property type="evidence" value="ECO:0007669"/>
    <property type="project" value="UniProtKB-EC"/>
</dbReference>
<dbReference type="InterPro" id="IPR011051">
    <property type="entry name" value="RmlC_Cupin_sf"/>
</dbReference>
<dbReference type="PANTHER" id="PTHR21047:SF2">
    <property type="entry name" value="THYMIDINE DIPHOSPHO-4-KETO-RHAMNOSE 3,5-EPIMERASE"/>
    <property type="match status" value="1"/>
</dbReference>
<evidence type="ECO:0000256" key="1">
    <source>
        <dbReference type="ARBA" id="ARBA00001298"/>
    </source>
</evidence>
<dbReference type="InterPro" id="IPR000888">
    <property type="entry name" value="RmlC-like"/>
</dbReference>
<comment type="catalytic activity">
    <reaction evidence="1 5">
        <text>dTDP-4-dehydro-6-deoxy-alpha-D-glucose = dTDP-4-dehydro-beta-L-rhamnose</text>
        <dbReference type="Rhea" id="RHEA:16969"/>
        <dbReference type="ChEBI" id="CHEBI:57649"/>
        <dbReference type="ChEBI" id="CHEBI:62830"/>
        <dbReference type="EC" id="5.1.3.13"/>
    </reaction>
</comment>
<dbReference type="EMBL" id="JBHUGH010000009">
    <property type="protein sequence ID" value="MFD1912942.1"/>
    <property type="molecule type" value="Genomic_DNA"/>
</dbReference>
<proteinExistence type="inferred from homology"/>
<keyword evidence="7" id="KW-1185">Reference proteome</keyword>
<dbReference type="Proteomes" id="UP001597353">
    <property type="component" value="Unassembled WGS sequence"/>
</dbReference>
<gene>
    <name evidence="6" type="primary">rfbC</name>
    <name evidence="6" type="ORF">ACFSGJ_12040</name>
</gene>
<comment type="similarity">
    <text evidence="5">Belongs to the dTDP-4-dehydrorhamnose 3,5-epimerase family.</text>
</comment>
<evidence type="ECO:0000256" key="4">
    <source>
        <dbReference type="ARBA" id="ARBA00019595"/>
    </source>
</evidence>
<organism evidence="6 7">
    <name type="scientific">Halodurantibacterium flavum</name>
    <dbReference type="NCBI Taxonomy" id="1382802"/>
    <lineage>
        <taxon>Bacteria</taxon>
        <taxon>Pseudomonadati</taxon>
        <taxon>Pseudomonadota</taxon>
        <taxon>Alphaproteobacteria</taxon>
        <taxon>Rhodobacterales</taxon>
        <taxon>Paracoccaceae</taxon>
        <taxon>Halodurantibacterium</taxon>
    </lineage>
</organism>
<dbReference type="NCBIfam" id="TIGR01221">
    <property type="entry name" value="rmlC"/>
    <property type="match status" value="1"/>
</dbReference>
<evidence type="ECO:0000256" key="5">
    <source>
        <dbReference type="RuleBase" id="RU364069"/>
    </source>
</evidence>
<protein>
    <recommendedName>
        <fullName evidence="4 5">dTDP-4-dehydrorhamnose 3,5-epimerase</fullName>
        <ecNumber evidence="3 5">5.1.3.13</ecNumber>
    </recommendedName>
    <alternativeName>
        <fullName evidence="5">Thymidine diphospho-4-keto-rhamnose 3,5-epimerase</fullName>
    </alternativeName>
</protein>
<comment type="caution">
    <text evidence="6">The sequence shown here is derived from an EMBL/GenBank/DDBJ whole genome shotgun (WGS) entry which is preliminary data.</text>
</comment>
<comment type="function">
    <text evidence="2 5">Catalyzes the epimerization of the C3' and C5'positions of dTDP-6-deoxy-D-xylo-4-hexulose, forming dTDP-6-deoxy-L-lyxo-4-hexulose.</text>
</comment>
<dbReference type="EC" id="5.1.3.13" evidence="3 5"/>
<evidence type="ECO:0000313" key="7">
    <source>
        <dbReference type="Proteomes" id="UP001597353"/>
    </source>
</evidence>
<name>A0ABW4S7F4_9RHOB</name>
<sequence length="183" mass="19898">MKVIPGPLPGLLLIEPKRHGDARGWFSESWNRARLADAGLTTHFVQDNESFSRHAGTVRGLHFQAPPHAQAKLVRAVAGAIRDVVVDIRRASPGFGQWAAFRLSAENGRQLFVPEGFLHGFVTETDATLVQYKCSAPYAAAAEGAVRFDDSRLGIDWGLPPGRAILSPRDAAATPWADFVTPF</sequence>